<keyword evidence="2" id="KW-0808">Transferase</keyword>
<reference evidence="2" key="1">
    <citation type="submission" date="2016-10" db="EMBL/GenBank/DDBJ databases">
        <title>Sequence of Gallionella enrichment culture.</title>
        <authorList>
            <person name="Poehlein A."/>
            <person name="Muehling M."/>
            <person name="Daniel R."/>
        </authorList>
    </citation>
    <scope>NUCLEOTIDE SEQUENCE</scope>
</reference>
<sequence>MAIVLAMIDRTGTEGVSSVWTTDHVSLRRLVHVRPGVQTWQAGADDLPALVSLCLSARAESGAGSQLCSDDGARLNSQLEALVASPGGQLLVGSLDGQVSGLLLGRVVGPTPFTDQVALHVEAVYVDKNCRRRGVGHALIAGALAVAEEHGATDVYSAPLPGARGMQRFLARLGFAPAAAHRVVTTQSLQRRLANEGARTSVERRASARGLEDLIARRRQVRSAMQATEGADVDQSSVSDLAAVPGLAVRDQSVRSSISMHVRRAVQSRLDSGSSTTIS</sequence>
<dbReference type="CDD" id="cd04301">
    <property type="entry name" value="NAT_SF"/>
    <property type="match status" value="1"/>
</dbReference>
<dbReference type="InterPro" id="IPR016181">
    <property type="entry name" value="Acyl_CoA_acyltransferase"/>
</dbReference>
<name>A0A1J5R7M3_9ZZZZ</name>
<organism evidence="2">
    <name type="scientific">mine drainage metagenome</name>
    <dbReference type="NCBI Taxonomy" id="410659"/>
    <lineage>
        <taxon>unclassified sequences</taxon>
        <taxon>metagenomes</taxon>
        <taxon>ecological metagenomes</taxon>
    </lineage>
</organism>
<dbReference type="EMBL" id="MLJW01000243">
    <property type="protein sequence ID" value="OIQ92000.1"/>
    <property type="molecule type" value="Genomic_DNA"/>
</dbReference>
<evidence type="ECO:0000313" key="2">
    <source>
        <dbReference type="EMBL" id="OIQ92000.1"/>
    </source>
</evidence>
<comment type="caution">
    <text evidence="2">The sequence shown here is derived from an EMBL/GenBank/DDBJ whole genome shotgun (WGS) entry which is preliminary data.</text>
</comment>
<feature type="domain" description="N-acetyltransferase" evidence="1">
    <location>
        <begin position="37"/>
        <end position="194"/>
    </location>
</feature>
<evidence type="ECO:0000259" key="1">
    <source>
        <dbReference type="PROSITE" id="PS51186"/>
    </source>
</evidence>
<protein>
    <submittedName>
        <fullName evidence="2">Acetyltransferase (GNAT) family protein</fullName>
    </submittedName>
</protein>
<dbReference type="GO" id="GO:0016747">
    <property type="term" value="F:acyltransferase activity, transferring groups other than amino-acyl groups"/>
    <property type="evidence" value="ECO:0007669"/>
    <property type="project" value="InterPro"/>
</dbReference>
<dbReference type="Gene3D" id="3.40.630.30">
    <property type="match status" value="1"/>
</dbReference>
<dbReference type="SUPFAM" id="SSF55729">
    <property type="entry name" value="Acyl-CoA N-acyltransferases (Nat)"/>
    <property type="match status" value="1"/>
</dbReference>
<gene>
    <name evidence="2" type="ORF">GALL_260650</name>
</gene>
<dbReference type="PROSITE" id="PS51186">
    <property type="entry name" value="GNAT"/>
    <property type="match status" value="1"/>
</dbReference>
<proteinExistence type="predicted"/>
<dbReference type="AlphaFoldDB" id="A0A1J5R7M3"/>
<dbReference type="InterPro" id="IPR000182">
    <property type="entry name" value="GNAT_dom"/>
</dbReference>
<dbReference type="Pfam" id="PF00583">
    <property type="entry name" value="Acetyltransf_1"/>
    <property type="match status" value="1"/>
</dbReference>
<accession>A0A1J5R7M3</accession>